<dbReference type="GO" id="GO:0046872">
    <property type="term" value="F:metal ion binding"/>
    <property type="evidence" value="ECO:0007669"/>
    <property type="project" value="UniProtKB-UniRule"/>
</dbReference>
<dbReference type="Gene3D" id="3.90.230.10">
    <property type="entry name" value="Creatinase/methionine aminopeptidase superfamily"/>
    <property type="match status" value="1"/>
</dbReference>
<feature type="binding site" evidence="5">
    <location>
        <position position="332"/>
    </location>
    <ligand>
        <name>a divalent metal cation</name>
        <dbReference type="ChEBI" id="CHEBI:60240"/>
        <label>2</label>
        <note>catalytic</note>
    </ligand>
</feature>
<keyword evidence="9" id="KW-1185">Reference proteome</keyword>
<proteinExistence type="inferred from homology"/>
<comment type="similarity">
    <text evidence="5">Belongs to the peptidase M24A family. Methionine aminopeptidase type 1 subfamily.</text>
</comment>
<dbReference type="InterPro" id="IPR000994">
    <property type="entry name" value="Pept_M24"/>
</dbReference>
<dbReference type="GO" id="GO:0005829">
    <property type="term" value="C:cytosol"/>
    <property type="evidence" value="ECO:0007669"/>
    <property type="project" value="TreeGrafter"/>
</dbReference>
<feature type="region of interest" description="Disordered" evidence="6">
    <location>
        <begin position="141"/>
        <end position="166"/>
    </location>
</feature>
<feature type="domain" description="Peptidase M24" evidence="7">
    <location>
        <begin position="65"/>
        <end position="338"/>
    </location>
</feature>
<reference evidence="9" key="1">
    <citation type="journal article" date="2013" name="Nature">
        <title>Pan genome of the phytoplankton Emiliania underpins its global distribution.</title>
        <authorList>
            <person name="Read B.A."/>
            <person name="Kegel J."/>
            <person name="Klute M.J."/>
            <person name="Kuo A."/>
            <person name="Lefebvre S.C."/>
            <person name="Maumus F."/>
            <person name="Mayer C."/>
            <person name="Miller J."/>
            <person name="Monier A."/>
            <person name="Salamov A."/>
            <person name="Young J."/>
            <person name="Aguilar M."/>
            <person name="Claverie J.M."/>
            <person name="Frickenhaus S."/>
            <person name="Gonzalez K."/>
            <person name="Herman E.K."/>
            <person name="Lin Y.C."/>
            <person name="Napier J."/>
            <person name="Ogata H."/>
            <person name="Sarno A.F."/>
            <person name="Shmutz J."/>
            <person name="Schroeder D."/>
            <person name="de Vargas C."/>
            <person name="Verret F."/>
            <person name="von Dassow P."/>
            <person name="Valentin K."/>
            <person name="Van de Peer Y."/>
            <person name="Wheeler G."/>
            <person name="Dacks J.B."/>
            <person name="Delwiche C.F."/>
            <person name="Dyhrman S.T."/>
            <person name="Glockner G."/>
            <person name="John U."/>
            <person name="Richards T."/>
            <person name="Worden A.Z."/>
            <person name="Zhang X."/>
            <person name="Grigoriev I.V."/>
            <person name="Allen A.E."/>
            <person name="Bidle K."/>
            <person name="Borodovsky M."/>
            <person name="Bowler C."/>
            <person name="Brownlee C."/>
            <person name="Cock J.M."/>
            <person name="Elias M."/>
            <person name="Gladyshev V.N."/>
            <person name="Groth M."/>
            <person name="Guda C."/>
            <person name="Hadaegh A."/>
            <person name="Iglesias-Rodriguez M.D."/>
            <person name="Jenkins J."/>
            <person name="Jones B.M."/>
            <person name="Lawson T."/>
            <person name="Leese F."/>
            <person name="Lindquist E."/>
            <person name="Lobanov A."/>
            <person name="Lomsadze A."/>
            <person name="Malik S.B."/>
            <person name="Marsh M.E."/>
            <person name="Mackinder L."/>
            <person name="Mock T."/>
            <person name="Mueller-Roeber B."/>
            <person name="Pagarete A."/>
            <person name="Parker M."/>
            <person name="Probert I."/>
            <person name="Quesneville H."/>
            <person name="Raines C."/>
            <person name="Rensing S.A."/>
            <person name="Riano-Pachon D.M."/>
            <person name="Richier S."/>
            <person name="Rokitta S."/>
            <person name="Shiraiwa Y."/>
            <person name="Soanes D.M."/>
            <person name="van der Giezen M."/>
            <person name="Wahlund T.M."/>
            <person name="Williams B."/>
            <person name="Wilson W."/>
            <person name="Wolfe G."/>
            <person name="Wurch L.L."/>
        </authorList>
    </citation>
    <scope>NUCLEOTIDE SEQUENCE</scope>
</reference>
<comment type="caution">
    <text evidence="5">Lacks conserved residue(s) required for the propagation of feature annotation.</text>
</comment>
<dbReference type="GeneID" id="17265981"/>
<sequence length="359" mass="38589">MGGGFGAAARDTFKYSGKVRPGKQSPKRSVPKSISKPDYWKDGQPKARGPMLPWQIQKKSEADIEGMRAAGRIAREVLDLAGAAVAPGVTTEAIDALVHEAAVSRGAYPSPLNYHGFPKSCCTSVNEAGVICHGIPDSSKLRDGAARPTPRRHLSRSSSAAPPPLERLCTASAPPGDIVNIDITCYYGGYHGDCSETFLVGEVDEAGRQLVKVTHDAWQAAIAYCAPGKEYKGIVGAIIEDYIAPHGYSTVREFCGHGAAREASPDGSAGRGAVFHETPNVIHARNNEPGTMQVGHTFTIEPMICEGVEKHILWRDGWTATTKDGKRSAQFEHTLLVTPDGIEALTARTENSTPFWWEK</sequence>
<dbReference type="AlphaFoldDB" id="A0A0D3JA61"/>
<dbReference type="HOGENOM" id="CLU_015857_1_1_1"/>
<organism evidence="8 9">
    <name type="scientific">Emiliania huxleyi (strain CCMP1516)</name>
    <dbReference type="NCBI Taxonomy" id="280463"/>
    <lineage>
        <taxon>Eukaryota</taxon>
        <taxon>Haptista</taxon>
        <taxon>Haptophyta</taxon>
        <taxon>Prymnesiophyceae</taxon>
        <taxon>Isochrysidales</taxon>
        <taxon>Noelaerhabdaceae</taxon>
        <taxon>Emiliania</taxon>
    </lineage>
</organism>
<dbReference type="STRING" id="2903.R1EBL9"/>
<evidence type="ECO:0000259" key="7">
    <source>
        <dbReference type="Pfam" id="PF00557"/>
    </source>
</evidence>
<dbReference type="CDD" id="cd01086">
    <property type="entry name" value="MetAP1"/>
    <property type="match status" value="1"/>
</dbReference>
<feature type="binding site" evidence="5">
    <location>
        <position position="193"/>
    </location>
    <ligand>
        <name>a divalent metal cation</name>
        <dbReference type="ChEBI" id="CHEBI:60240"/>
        <label>1</label>
    </ligand>
</feature>
<evidence type="ECO:0000256" key="5">
    <source>
        <dbReference type="HAMAP-Rule" id="MF_03174"/>
    </source>
</evidence>
<dbReference type="EnsemblProtists" id="EOD20396">
    <property type="protein sequence ID" value="EOD20396"/>
    <property type="gene ID" value="EMIHUDRAFT_65379"/>
</dbReference>
<keyword evidence="3 5" id="KW-0479">Metal-binding</keyword>
<keyword evidence="4 5" id="KW-0378">Hydrolase</keyword>
<dbReference type="InterPro" id="IPR036005">
    <property type="entry name" value="Creatinase/aminopeptidase-like"/>
</dbReference>
<accession>A0A0D3JA61</accession>
<evidence type="ECO:0000256" key="6">
    <source>
        <dbReference type="SAM" id="MobiDB-lite"/>
    </source>
</evidence>
<dbReference type="GO" id="GO:0004239">
    <property type="term" value="F:initiator methionyl aminopeptidase activity"/>
    <property type="evidence" value="ECO:0007669"/>
    <property type="project" value="UniProtKB-UniRule"/>
</dbReference>
<feature type="binding site" evidence="5">
    <location>
        <position position="133"/>
    </location>
    <ligand>
        <name>substrate</name>
    </ligand>
</feature>
<dbReference type="HAMAP" id="MF_01974">
    <property type="entry name" value="MetAP_1"/>
    <property type="match status" value="1"/>
</dbReference>
<dbReference type="PANTHER" id="PTHR43330:SF7">
    <property type="entry name" value="METHIONINE AMINOPEPTIDASE 1"/>
    <property type="match status" value="1"/>
</dbReference>
<keyword evidence="1 5" id="KW-0031">Aminopeptidase</keyword>
<feature type="binding site" evidence="5">
    <location>
        <position position="257"/>
    </location>
    <ligand>
        <name>a divalent metal cation</name>
        <dbReference type="ChEBI" id="CHEBI:60240"/>
        <label>2</label>
        <note>catalytic</note>
    </ligand>
</feature>
<reference evidence="8" key="2">
    <citation type="submission" date="2024-10" db="UniProtKB">
        <authorList>
            <consortium name="EnsemblProtists"/>
        </authorList>
    </citation>
    <scope>IDENTIFICATION</scope>
</reference>
<evidence type="ECO:0000256" key="1">
    <source>
        <dbReference type="ARBA" id="ARBA00022438"/>
    </source>
</evidence>
<evidence type="ECO:0000256" key="2">
    <source>
        <dbReference type="ARBA" id="ARBA00022670"/>
    </source>
</evidence>
<feature type="binding site" evidence="5">
    <location>
        <position position="301"/>
    </location>
    <ligand>
        <name>a divalent metal cation</name>
        <dbReference type="ChEBI" id="CHEBI:60240"/>
        <label>2</label>
        <note>catalytic</note>
    </ligand>
</feature>
<evidence type="ECO:0000313" key="9">
    <source>
        <dbReference type="Proteomes" id="UP000013827"/>
    </source>
</evidence>
<comment type="catalytic activity">
    <reaction evidence="5">
        <text>Release of N-terminal amino acids, preferentially methionine, from peptides and arylamides.</text>
        <dbReference type="EC" id="3.4.11.18"/>
    </reaction>
</comment>
<keyword evidence="2 5" id="KW-0645">Protease</keyword>
<feature type="binding site" evidence="5">
    <location>
        <position position="332"/>
    </location>
    <ligand>
        <name>a divalent metal cation</name>
        <dbReference type="ChEBI" id="CHEBI:60240"/>
        <label>1</label>
    </ligand>
</feature>
<comment type="cofactor">
    <cofactor evidence="5">
        <name>Co(2+)</name>
        <dbReference type="ChEBI" id="CHEBI:48828"/>
    </cofactor>
    <cofactor evidence="5">
        <name>Zn(2+)</name>
        <dbReference type="ChEBI" id="CHEBI:29105"/>
    </cofactor>
    <cofactor evidence="5">
        <name>Mn(2+)</name>
        <dbReference type="ChEBI" id="CHEBI:29035"/>
    </cofactor>
    <cofactor evidence="5">
        <name>Fe(2+)</name>
        <dbReference type="ChEBI" id="CHEBI:29033"/>
    </cofactor>
    <text evidence="5">Binds 2 divalent metal cations per subunit. Has a high-affinity and a low affinity metal-binding site. The true nature of the physiological cofactor is under debate. The enzyme is active with cobalt, zinc, manganese or divalent iron ions. Most likely, methionine aminopeptidases function as mononuclear Fe(2+)-metalloproteases under physiological conditions, and the catalytically relevant metal-binding site has been assigned to the histidine-containing high-affinity site.</text>
</comment>
<feature type="binding site" evidence="5">
    <location>
        <position position="193"/>
    </location>
    <ligand>
        <name>a divalent metal cation</name>
        <dbReference type="ChEBI" id="CHEBI:60240"/>
        <label>2</label>
        <note>catalytic</note>
    </ligand>
</feature>
<feature type="region of interest" description="Disordered" evidence="6">
    <location>
        <begin position="15"/>
        <end position="49"/>
    </location>
</feature>
<dbReference type="InterPro" id="IPR002467">
    <property type="entry name" value="Pept_M24A_MAP1"/>
</dbReference>
<protein>
    <recommendedName>
        <fullName evidence="7">Peptidase M24 domain-containing protein</fullName>
    </recommendedName>
</protein>
<dbReference type="PANTHER" id="PTHR43330">
    <property type="entry name" value="METHIONINE AMINOPEPTIDASE"/>
    <property type="match status" value="1"/>
</dbReference>
<dbReference type="RefSeq" id="XP_005772825.1">
    <property type="nucleotide sequence ID" value="XM_005772768.1"/>
</dbReference>
<dbReference type="GO" id="GO:0006508">
    <property type="term" value="P:proteolysis"/>
    <property type="evidence" value="ECO:0007669"/>
    <property type="project" value="UniProtKB-KW"/>
</dbReference>
<dbReference type="GO" id="GO:0070006">
    <property type="term" value="F:metalloaminopeptidase activity"/>
    <property type="evidence" value="ECO:0007669"/>
    <property type="project" value="UniProtKB-UniRule"/>
</dbReference>
<dbReference type="OMA" id="SIKRPDW"/>
<dbReference type="SUPFAM" id="SSF55920">
    <property type="entry name" value="Creatinase/aminopeptidase"/>
    <property type="match status" value="2"/>
</dbReference>
<evidence type="ECO:0000313" key="8">
    <source>
        <dbReference type="EnsemblProtists" id="EOD20396"/>
    </source>
</evidence>
<dbReference type="PaxDb" id="2903-EOD20396"/>
<dbReference type="Pfam" id="PF00557">
    <property type="entry name" value="Peptidase_M24"/>
    <property type="match status" value="1"/>
</dbReference>
<feature type="binding site" evidence="5">
    <location>
        <position position="182"/>
    </location>
    <ligand>
        <name>a divalent metal cation</name>
        <dbReference type="ChEBI" id="CHEBI:60240"/>
        <label>1</label>
    </ligand>
</feature>
<evidence type="ECO:0000256" key="3">
    <source>
        <dbReference type="ARBA" id="ARBA00022723"/>
    </source>
</evidence>
<dbReference type="Proteomes" id="UP000013827">
    <property type="component" value="Unassembled WGS sequence"/>
</dbReference>
<evidence type="ECO:0000256" key="4">
    <source>
        <dbReference type="ARBA" id="ARBA00022801"/>
    </source>
</evidence>
<name>A0A0D3JA61_EMIH1</name>
<dbReference type="eggNOG" id="KOG2738">
    <property type="taxonomic scope" value="Eukaryota"/>
</dbReference>
<dbReference type="KEGG" id="ehx:EMIHUDRAFT_65379"/>